<dbReference type="Proteomes" id="UP001243757">
    <property type="component" value="Unassembled WGS sequence"/>
</dbReference>
<dbReference type="PANTHER" id="PTHR13604">
    <property type="entry name" value="DC12-RELATED"/>
    <property type="match status" value="1"/>
</dbReference>
<proteinExistence type="inferred from homology"/>
<comment type="caution">
    <text evidence="9">The sequence shown here is derived from an EMBL/GenBank/DDBJ whole genome shotgun (WGS) entry which is preliminary data.</text>
</comment>
<dbReference type="Pfam" id="PF02586">
    <property type="entry name" value="SRAP"/>
    <property type="match status" value="1"/>
</dbReference>
<keyword evidence="5" id="KW-0190">Covalent protein-DNA linkage</keyword>
<dbReference type="EMBL" id="JASNJD010000015">
    <property type="protein sequence ID" value="MDK3019516.1"/>
    <property type="molecule type" value="Genomic_DNA"/>
</dbReference>
<reference evidence="9 10" key="1">
    <citation type="submission" date="2023-05" db="EMBL/GenBank/DDBJ databases">
        <title>Pseudodonghicola sp. nov.</title>
        <authorList>
            <person name="Huang J."/>
        </authorList>
    </citation>
    <scope>NUCLEOTIDE SEQUENCE [LARGE SCALE GENOMIC DNA]</scope>
    <source>
        <strain evidence="9 10">IC7</strain>
    </source>
</reference>
<dbReference type="EC" id="3.4.-.-" evidence="8"/>
<dbReference type="PANTHER" id="PTHR13604:SF0">
    <property type="entry name" value="ABASIC SITE PROCESSING PROTEIN HMCES"/>
    <property type="match status" value="1"/>
</dbReference>
<evidence type="ECO:0000256" key="2">
    <source>
        <dbReference type="ARBA" id="ARBA00022670"/>
    </source>
</evidence>
<name>A0ABT7F4I1_9RHOB</name>
<evidence type="ECO:0000256" key="7">
    <source>
        <dbReference type="ARBA" id="ARBA00023239"/>
    </source>
</evidence>
<keyword evidence="6" id="KW-0238">DNA-binding</keyword>
<keyword evidence="7" id="KW-0456">Lyase</keyword>
<protein>
    <recommendedName>
        <fullName evidence="8">Abasic site processing protein</fullName>
        <ecNumber evidence="8">3.4.-.-</ecNumber>
    </recommendedName>
</protein>
<dbReference type="RefSeq" id="WP_284482288.1">
    <property type="nucleotide sequence ID" value="NZ_JASNJD010000015.1"/>
</dbReference>
<dbReference type="InterPro" id="IPR003738">
    <property type="entry name" value="SRAP"/>
</dbReference>
<keyword evidence="10" id="KW-1185">Reference proteome</keyword>
<evidence type="ECO:0000256" key="6">
    <source>
        <dbReference type="ARBA" id="ARBA00023125"/>
    </source>
</evidence>
<evidence type="ECO:0000313" key="9">
    <source>
        <dbReference type="EMBL" id="MDK3019516.1"/>
    </source>
</evidence>
<dbReference type="InterPro" id="IPR036590">
    <property type="entry name" value="SRAP-like"/>
</dbReference>
<keyword evidence="3" id="KW-0227">DNA damage</keyword>
<evidence type="ECO:0000256" key="1">
    <source>
        <dbReference type="ARBA" id="ARBA00008136"/>
    </source>
</evidence>
<comment type="similarity">
    <text evidence="1 8">Belongs to the SOS response-associated peptidase family.</text>
</comment>
<sequence length="224" mass="25330">MCGRYALTLPDDAMARLFRAQPSNRLPKLPNYNICPSDQVHVVMQEAGGRRLRPMRWGFLPSWYQTPTAGPLLINARAETLADKPAFRAACRQRRCLIPASGFYEWERRAETRLPWYVLRRDGAPMALGGIWQDWGRDDPQPTCAIVTTAANPVLAPIHHRMPLLLEPEDWPLWLGEAGHGAARLMRPAAEEILVRHRVGTEINSNRAEGPGLIEELIEPFDPE</sequence>
<dbReference type="Gene3D" id="3.90.1680.10">
    <property type="entry name" value="SOS response associated peptidase-like"/>
    <property type="match status" value="1"/>
</dbReference>
<evidence type="ECO:0000256" key="4">
    <source>
        <dbReference type="ARBA" id="ARBA00022801"/>
    </source>
</evidence>
<keyword evidence="2 8" id="KW-0645">Protease</keyword>
<keyword evidence="4 8" id="KW-0378">Hydrolase</keyword>
<evidence type="ECO:0000256" key="5">
    <source>
        <dbReference type="ARBA" id="ARBA00023124"/>
    </source>
</evidence>
<gene>
    <name evidence="9" type="ORF">QO033_17690</name>
</gene>
<dbReference type="SUPFAM" id="SSF143081">
    <property type="entry name" value="BB1717-like"/>
    <property type="match status" value="1"/>
</dbReference>
<organism evidence="9 10">
    <name type="scientific">Pseudodonghicola flavimaris</name>
    <dbReference type="NCBI Taxonomy" id="3050036"/>
    <lineage>
        <taxon>Bacteria</taxon>
        <taxon>Pseudomonadati</taxon>
        <taxon>Pseudomonadota</taxon>
        <taxon>Alphaproteobacteria</taxon>
        <taxon>Rhodobacterales</taxon>
        <taxon>Paracoccaceae</taxon>
        <taxon>Pseudodonghicola</taxon>
    </lineage>
</organism>
<evidence type="ECO:0000313" key="10">
    <source>
        <dbReference type="Proteomes" id="UP001243757"/>
    </source>
</evidence>
<evidence type="ECO:0000256" key="8">
    <source>
        <dbReference type="RuleBase" id="RU364100"/>
    </source>
</evidence>
<evidence type="ECO:0000256" key="3">
    <source>
        <dbReference type="ARBA" id="ARBA00022763"/>
    </source>
</evidence>
<accession>A0ABT7F4I1</accession>